<keyword evidence="2 5" id="KW-0540">Nuclease</keyword>
<dbReference type="PANTHER" id="PTHR30008:SF0">
    <property type="entry name" value="EXODEOXYRIBONUCLEASE 7 LARGE SUBUNIT"/>
    <property type="match status" value="1"/>
</dbReference>
<evidence type="ECO:0000256" key="1">
    <source>
        <dbReference type="ARBA" id="ARBA00022490"/>
    </source>
</evidence>
<evidence type="ECO:0000259" key="7">
    <source>
        <dbReference type="Pfam" id="PF02601"/>
    </source>
</evidence>
<comment type="subcellular location">
    <subcellularLocation>
        <location evidence="5">Cytoplasm</location>
    </subcellularLocation>
</comment>
<organism evidence="10 11">
    <name type="scientific">Caballeronia telluris</name>
    <dbReference type="NCBI Taxonomy" id="326475"/>
    <lineage>
        <taxon>Bacteria</taxon>
        <taxon>Pseudomonadati</taxon>
        <taxon>Pseudomonadota</taxon>
        <taxon>Betaproteobacteria</taxon>
        <taxon>Burkholderiales</taxon>
        <taxon>Burkholderiaceae</taxon>
        <taxon>Caballeronia</taxon>
    </lineage>
</organism>
<dbReference type="GO" id="GO:0005737">
    <property type="term" value="C:cytoplasm"/>
    <property type="evidence" value="ECO:0007669"/>
    <property type="project" value="UniProtKB-SubCell"/>
</dbReference>
<dbReference type="RefSeq" id="WP_235021297.1">
    <property type="nucleotide sequence ID" value="NZ_FCNZ02000045.1"/>
</dbReference>
<dbReference type="GO" id="GO:0003676">
    <property type="term" value="F:nucleic acid binding"/>
    <property type="evidence" value="ECO:0007669"/>
    <property type="project" value="InterPro"/>
</dbReference>
<dbReference type="InterPro" id="IPR020579">
    <property type="entry name" value="Exonuc_VII_lsu_C"/>
</dbReference>
<dbReference type="Proteomes" id="UP000054717">
    <property type="component" value="Unassembled WGS sequence"/>
</dbReference>
<dbReference type="GO" id="GO:0008855">
    <property type="term" value="F:exodeoxyribonuclease VII activity"/>
    <property type="evidence" value="ECO:0007669"/>
    <property type="project" value="UniProtKB-UniRule"/>
</dbReference>
<feature type="region of interest" description="Disordered" evidence="6">
    <location>
        <begin position="1"/>
        <end position="42"/>
    </location>
</feature>
<feature type="domain" description="OB-fold nucleic acid binding" evidence="8">
    <location>
        <begin position="156"/>
        <end position="259"/>
    </location>
</feature>
<dbReference type="GO" id="GO:0006308">
    <property type="term" value="P:DNA catabolic process"/>
    <property type="evidence" value="ECO:0007669"/>
    <property type="project" value="UniProtKB-UniRule"/>
</dbReference>
<dbReference type="Pfam" id="PF18974">
    <property type="entry name" value="DUF5710"/>
    <property type="match status" value="1"/>
</dbReference>
<feature type="compositionally biased region" description="Basic and acidic residues" evidence="6">
    <location>
        <begin position="17"/>
        <end position="26"/>
    </location>
</feature>
<evidence type="ECO:0000256" key="6">
    <source>
        <dbReference type="SAM" id="MobiDB-lite"/>
    </source>
</evidence>
<feature type="domain" description="DUF5710" evidence="9">
    <location>
        <begin position="78"/>
        <end position="120"/>
    </location>
</feature>
<gene>
    <name evidence="10" type="ORF">AWB66_05919</name>
</gene>
<dbReference type="CDD" id="cd04489">
    <property type="entry name" value="ExoVII_LU_OBF"/>
    <property type="match status" value="1"/>
</dbReference>
<evidence type="ECO:0000256" key="3">
    <source>
        <dbReference type="ARBA" id="ARBA00022801"/>
    </source>
</evidence>
<evidence type="ECO:0000256" key="5">
    <source>
        <dbReference type="RuleBase" id="RU004355"/>
    </source>
</evidence>
<evidence type="ECO:0000313" key="10">
    <source>
        <dbReference type="EMBL" id="SAL78807.1"/>
    </source>
</evidence>
<dbReference type="InterPro" id="IPR003753">
    <property type="entry name" value="Exonuc_VII_L"/>
</dbReference>
<comment type="catalytic activity">
    <reaction evidence="5">
        <text>Exonucleolytic cleavage in either 5'- to 3'- or 3'- to 5'-direction to yield nucleoside 5'-phosphates.</text>
        <dbReference type="EC" id="3.1.11.6"/>
    </reaction>
</comment>
<dbReference type="NCBIfam" id="TIGR00237">
    <property type="entry name" value="xseA"/>
    <property type="match status" value="1"/>
</dbReference>
<evidence type="ECO:0000256" key="2">
    <source>
        <dbReference type="ARBA" id="ARBA00022722"/>
    </source>
</evidence>
<dbReference type="STRING" id="326475.AWB66_05919"/>
<dbReference type="PANTHER" id="PTHR30008">
    <property type="entry name" value="EXODEOXYRIBONUCLEASE 7 LARGE SUBUNIT"/>
    <property type="match status" value="1"/>
</dbReference>
<dbReference type="InterPro" id="IPR043764">
    <property type="entry name" value="DUF5710"/>
</dbReference>
<dbReference type="EC" id="3.1.11.6" evidence="5"/>
<dbReference type="AlphaFoldDB" id="A0A158KCK4"/>
<dbReference type="Pfam" id="PF13742">
    <property type="entry name" value="tRNA_anti_2"/>
    <property type="match status" value="1"/>
</dbReference>
<keyword evidence="4 5" id="KW-0269">Exonuclease</keyword>
<accession>A0A158KCK4</accession>
<dbReference type="Pfam" id="PF02601">
    <property type="entry name" value="Exonuc_VII_L"/>
    <property type="match status" value="1"/>
</dbReference>
<proteinExistence type="inferred from homology"/>
<sequence length="491" mass="52848">MSSPSSSEGTTSLSQSGRRDGPERRPFATNSAPLRGSPRASVQHAPVEYVRVGGKIRNLGAGAQIRNTLDSNRILVTTYLDVPFREKDEAKALGARWDPNQRKWYVPEGTDLALFSAWLPAAMSSADLVPVPTSERLPSLGGAGREVAAPKKGVPLSQLLASVAQAVAQTFRSGVWTIVEVVETRARSGHVYLELSERSSDGSLLATARAIIWANVANRILPEFERATGASIAPGIKLLVRAKPNFKPQYGFSIEVDAIDPDYTLGDLEARKREIRARLQQEGIFDANKKLPPPWDFNAILVVAPQEAAGLGDFRVEANRLERFGICRFAYASSRFQGEGAAREIRDALLNALAHWGKSGNAPPDAVAIIRGGGAVNDLAWLNDYELAKTICCLGVPVLTGVGHERDSTIIDEVANTRFDTPSKVAAGIELVIKRRIDEAKAHFEFIAAQITRVGTGARALLDKGFTAVQSGALKQVAAARQTTSALVGEL</sequence>
<dbReference type="EMBL" id="FCNZ02000045">
    <property type="protein sequence ID" value="SAL78807.1"/>
    <property type="molecule type" value="Genomic_DNA"/>
</dbReference>
<keyword evidence="3 5" id="KW-0378">Hydrolase</keyword>
<dbReference type="InterPro" id="IPR025824">
    <property type="entry name" value="OB-fold_nuc-bd_dom"/>
</dbReference>
<evidence type="ECO:0000259" key="8">
    <source>
        <dbReference type="Pfam" id="PF13742"/>
    </source>
</evidence>
<name>A0A158KCK4_9BURK</name>
<feature type="domain" description="Exonuclease VII large subunit C-terminal" evidence="7">
    <location>
        <begin position="284"/>
        <end position="441"/>
    </location>
</feature>
<evidence type="ECO:0000313" key="11">
    <source>
        <dbReference type="Proteomes" id="UP000054717"/>
    </source>
</evidence>
<keyword evidence="11" id="KW-1185">Reference proteome</keyword>
<protein>
    <recommendedName>
        <fullName evidence="5">Exodeoxyribonuclease 7 large subunit</fullName>
        <ecNumber evidence="5">3.1.11.6</ecNumber>
    </recommendedName>
</protein>
<reference evidence="10" key="1">
    <citation type="submission" date="2016-01" db="EMBL/GenBank/DDBJ databases">
        <authorList>
            <person name="Peeters Charlotte."/>
        </authorList>
    </citation>
    <scope>NUCLEOTIDE SEQUENCE</scope>
    <source>
        <strain evidence="10">LMG 22936</strain>
    </source>
</reference>
<comment type="similarity">
    <text evidence="5">Belongs to the XseA family.</text>
</comment>
<evidence type="ECO:0000256" key="4">
    <source>
        <dbReference type="ARBA" id="ARBA00022839"/>
    </source>
</evidence>
<comment type="caution">
    <text evidence="10">The sequence shown here is derived from an EMBL/GenBank/DDBJ whole genome shotgun (WGS) entry which is preliminary data.</text>
</comment>
<evidence type="ECO:0000259" key="9">
    <source>
        <dbReference type="Pfam" id="PF18974"/>
    </source>
</evidence>
<feature type="compositionally biased region" description="Low complexity" evidence="6">
    <location>
        <begin position="1"/>
        <end position="16"/>
    </location>
</feature>
<keyword evidence="1" id="KW-0963">Cytoplasm</keyword>
<dbReference type="GO" id="GO:0009318">
    <property type="term" value="C:exodeoxyribonuclease VII complex"/>
    <property type="evidence" value="ECO:0007669"/>
    <property type="project" value="UniProtKB-UniRule"/>
</dbReference>